<dbReference type="OrthoDB" id="297496at2759"/>
<reference evidence="1" key="1">
    <citation type="submission" date="2021-02" db="EMBL/GenBank/DDBJ databases">
        <authorList>
            <person name="Bekaert M."/>
        </authorList>
    </citation>
    <scope>NUCLEOTIDE SEQUENCE</scope>
    <source>
        <strain evidence="1">IoA-00</strain>
    </source>
</reference>
<gene>
    <name evidence="1" type="ORF">LSAA_6024</name>
</gene>
<protein>
    <submittedName>
        <fullName evidence="1">KCNK9</fullName>
    </submittedName>
</protein>
<dbReference type="AlphaFoldDB" id="A0A7R8CLU6"/>
<proteinExistence type="predicted"/>
<sequence>MTQSRIEEDNDRSMQYTQRLTYVGHTANCDLLLLRNSYNDRIGDLVALQQDNALETKPEYVTFASLFIMFGLASIAASLNLMVLKSMMLNTEDEKRDEQEAIQAAAHTVRLDGDVILQQNDVIHWQAQEMDIDEEVRSVCSCNGCYPLHRLVYSSHQRPGGVQSGNEIWAPTIPAIRRQLSVSAIEEHLRPMSKKKPSSESVHDLRRSTMCSMLRLPSASPLLVDSRILKCPSCDARIVQELLANHKIEASYEERRRSFELSLSPWDDDRISTGSDLNIFSRLWRTISQGGTMVEDTFSQPSPVNNRRYSFVLDEIESLKTRSEGKKICITTRGCPYRSNRDLEPSHMSIKSTYDNVSPNWFSKGSPLNSTLGNQTLLKNETQNNESNYESFIQLGNQSTLITSVNDTAMPINDSQIIGSIFKPYYNHFNGHDSNITCEH</sequence>
<name>A0A7R8CLU6_LEPSM</name>
<organism evidence="1 2">
    <name type="scientific">Lepeophtheirus salmonis</name>
    <name type="common">Salmon louse</name>
    <name type="synonym">Caligus salmonis</name>
    <dbReference type="NCBI Taxonomy" id="72036"/>
    <lineage>
        <taxon>Eukaryota</taxon>
        <taxon>Metazoa</taxon>
        <taxon>Ecdysozoa</taxon>
        <taxon>Arthropoda</taxon>
        <taxon>Crustacea</taxon>
        <taxon>Multicrustacea</taxon>
        <taxon>Hexanauplia</taxon>
        <taxon>Copepoda</taxon>
        <taxon>Siphonostomatoida</taxon>
        <taxon>Caligidae</taxon>
        <taxon>Lepeophtheirus</taxon>
    </lineage>
</organism>
<dbReference type="Proteomes" id="UP000675881">
    <property type="component" value="Chromosome 15"/>
</dbReference>
<dbReference type="EMBL" id="HG994594">
    <property type="protein sequence ID" value="CAF2861013.1"/>
    <property type="molecule type" value="Genomic_DNA"/>
</dbReference>
<evidence type="ECO:0000313" key="1">
    <source>
        <dbReference type="EMBL" id="CAF2861013.1"/>
    </source>
</evidence>
<accession>A0A7R8CLU6</accession>
<keyword evidence="2" id="KW-1185">Reference proteome</keyword>
<evidence type="ECO:0000313" key="2">
    <source>
        <dbReference type="Proteomes" id="UP000675881"/>
    </source>
</evidence>